<organism evidence="5 6">
    <name type="scientific">Alectoria fallacina</name>
    <dbReference type="NCBI Taxonomy" id="1903189"/>
    <lineage>
        <taxon>Eukaryota</taxon>
        <taxon>Fungi</taxon>
        <taxon>Dikarya</taxon>
        <taxon>Ascomycota</taxon>
        <taxon>Pezizomycotina</taxon>
        <taxon>Lecanoromycetes</taxon>
        <taxon>OSLEUM clade</taxon>
        <taxon>Lecanoromycetidae</taxon>
        <taxon>Lecanorales</taxon>
        <taxon>Lecanorineae</taxon>
        <taxon>Parmeliaceae</taxon>
        <taxon>Alectoria</taxon>
    </lineage>
</organism>
<protein>
    <recommendedName>
        <fullName evidence="7">Enoyl reductase (ER) domain-containing protein</fullName>
    </recommendedName>
</protein>
<dbReference type="InterPro" id="IPR013154">
    <property type="entry name" value="ADH-like_N"/>
</dbReference>
<dbReference type="SUPFAM" id="SSF46785">
    <property type="entry name" value="Winged helix' DNA-binding domain"/>
    <property type="match status" value="1"/>
</dbReference>
<feature type="domain" description="Alcohol dehydrogenase-like C-terminal" evidence="3">
    <location>
        <begin position="177"/>
        <end position="262"/>
    </location>
</feature>
<dbReference type="CDD" id="cd08249">
    <property type="entry name" value="enoyl_reductase_like"/>
    <property type="match status" value="1"/>
</dbReference>
<evidence type="ECO:0000259" key="3">
    <source>
        <dbReference type="Pfam" id="PF00107"/>
    </source>
</evidence>
<comment type="similarity">
    <text evidence="1">Belongs to the zinc-containing alcohol dehydrogenase family.</text>
</comment>
<dbReference type="Gene3D" id="3.10.450.50">
    <property type="match status" value="1"/>
</dbReference>
<dbReference type="AlphaFoldDB" id="A0A8H3FIR5"/>
<dbReference type="InterPro" id="IPR036388">
    <property type="entry name" value="WH-like_DNA-bd_sf"/>
</dbReference>
<dbReference type="EMBL" id="CAJPDR010000159">
    <property type="protein sequence ID" value="CAF9922708.1"/>
    <property type="molecule type" value="Genomic_DNA"/>
</dbReference>
<dbReference type="InterPro" id="IPR036390">
    <property type="entry name" value="WH_DNA-bd_sf"/>
</dbReference>
<dbReference type="Pfam" id="PF00107">
    <property type="entry name" value="ADH_zinc_N"/>
    <property type="match status" value="1"/>
</dbReference>
<evidence type="ECO:0000256" key="1">
    <source>
        <dbReference type="ARBA" id="ARBA00008072"/>
    </source>
</evidence>
<reference evidence="5" key="1">
    <citation type="submission" date="2021-03" db="EMBL/GenBank/DDBJ databases">
        <authorList>
            <person name="Tagirdzhanova G."/>
        </authorList>
    </citation>
    <scope>NUCLEOTIDE SEQUENCE</scope>
</reference>
<gene>
    <name evidence="5" type="ORF">ALECFALPRED_002150</name>
</gene>
<dbReference type="InterPro" id="IPR047122">
    <property type="entry name" value="Trans-enoyl_RdTase-like"/>
</dbReference>
<dbReference type="Gene3D" id="3.90.180.10">
    <property type="entry name" value="Medium-chain alcohol dehydrogenases, catalytic domain"/>
    <property type="match status" value="1"/>
</dbReference>
<dbReference type="InterPro" id="IPR036291">
    <property type="entry name" value="NAD(P)-bd_dom_sf"/>
</dbReference>
<dbReference type="PANTHER" id="PTHR45348:SF2">
    <property type="entry name" value="ZINC-TYPE ALCOHOL DEHYDROGENASE-LIKE PROTEIN C2E1P3.01"/>
    <property type="match status" value="1"/>
</dbReference>
<evidence type="ECO:0000313" key="5">
    <source>
        <dbReference type="EMBL" id="CAF9922708.1"/>
    </source>
</evidence>
<proteinExistence type="inferred from homology"/>
<dbReference type="Gene3D" id="1.10.10.10">
    <property type="entry name" value="Winged helix-like DNA-binding domain superfamily/Winged helix DNA-binding domain"/>
    <property type="match status" value="1"/>
</dbReference>
<comment type="caution">
    <text evidence="5">The sequence shown here is derived from an EMBL/GenBank/DDBJ whole genome shotgun (WGS) entry which is preliminary data.</text>
</comment>
<sequence>MDALMVETVGKPVVAGKRPVPTPKEGEIRLRTTVVGLNPYEHRVRDWGLYTEGQLPVVIGNDIAGIVDTIGPNTTTDLKPGDHVFGQTNYLKRSSDQSGLQEFCILDAYTAAKVPKGFTDDDGASMVCNLVAPFWATFGSGGLDLPFPFPDNAQGPKDSIDFSKQIIVIIGAGRNCGKYGVQSCALAGFGTIIATGNKSKNEAELRSYGATHVIDRHSPDAEQQIRAIVGDDLVYAFDAVNLDHTFGVSVLSNTKKGTLVTIVPGKVEHPDKIGEKKAGYDDKFVQGQSHNQPALGAKLWNWLPVWMEEGKMKATKWQVLEGLDAGKINKVLDSYRDFRQPETRFHVHLSNPEAASETTSDSKFRNAPIEKVFAAYLACFNTHDTKSFGQYYDEKFYAHWSAVPPTKSRDETTKLFETGLTFFVETIHPTWLSFGNKTVAMEAQMHSEAKIDVNFPFPFTGKTYAKGERFVYPIICHYEYNDDMLLTTFRGFSEVINPDPGHGICKQILPGFEPTEDYATRHRKILEEIAKPPSLAGFAATIPENAKTIDDFFASMPMIPRPTFTPEGPIGFPCPPQVTHIHAAREQLLDAAKKLYYLTLGPVETLFELATRCHDSASLHTFYRFNMAAKVPVNGEASFAEIAQACGVDEDRTRRVIKLAITNGLFKETRPGYVSHTGVSALMAQNTMSVNAVVGHVIDDIYPASCKLVDTMEKYPVPKNRLVETPFAMAFNTREPFFDWMEKHPERINRFHESMRAVNNTGPYSGEALAQGYDWSALKGATLVDVGTTSTLLCASPYLD</sequence>
<evidence type="ECO:0000313" key="6">
    <source>
        <dbReference type="Proteomes" id="UP000664203"/>
    </source>
</evidence>
<dbReference type="Gene3D" id="3.40.50.150">
    <property type="entry name" value="Vaccinia Virus protein VP39"/>
    <property type="match status" value="1"/>
</dbReference>
<accession>A0A8H3FIR5</accession>
<dbReference type="PANTHER" id="PTHR45348">
    <property type="entry name" value="HYPOTHETICAL OXIDOREDUCTASE (EUROFUNG)"/>
    <property type="match status" value="1"/>
</dbReference>
<evidence type="ECO:0000256" key="2">
    <source>
        <dbReference type="ARBA" id="ARBA00023002"/>
    </source>
</evidence>
<dbReference type="OrthoDB" id="9992527at2759"/>
<evidence type="ECO:0000259" key="4">
    <source>
        <dbReference type="Pfam" id="PF08240"/>
    </source>
</evidence>
<dbReference type="InterPro" id="IPR032710">
    <property type="entry name" value="NTF2-like_dom_sf"/>
</dbReference>
<dbReference type="SUPFAM" id="SSF50129">
    <property type="entry name" value="GroES-like"/>
    <property type="match status" value="1"/>
</dbReference>
<feature type="domain" description="Alcohol dehydrogenase-like N-terminal" evidence="4">
    <location>
        <begin position="25"/>
        <end position="115"/>
    </location>
</feature>
<dbReference type="InterPro" id="IPR011032">
    <property type="entry name" value="GroES-like_sf"/>
</dbReference>
<dbReference type="SUPFAM" id="SSF54427">
    <property type="entry name" value="NTF2-like"/>
    <property type="match status" value="1"/>
</dbReference>
<dbReference type="Proteomes" id="UP000664203">
    <property type="component" value="Unassembled WGS sequence"/>
</dbReference>
<keyword evidence="2" id="KW-0560">Oxidoreductase</keyword>
<dbReference type="Pfam" id="PF08240">
    <property type="entry name" value="ADH_N"/>
    <property type="match status" value="1"/>
</dbReference>
<dbReference type="InterPro" id="IPR013149">
    <property type="entry name" value="ADH-like_C"/>
</dbReference>
<dbReference type="Gene3D" id="3.40.50.720">
    <property type="entry name" value="NAD(P)-binding Rossmann-like Domain"/>
    <property type="match status" value="1"/>
</dbReference>
<dbReference type="GO" id="GO:0016651">
    <property type="term" value="F:oxidoreductase activity, acting on NAD(P)H"/>
    <property type="evidence" value="ECO:0007669"/>
    <property type="project" value="InterPro"/>
</dbReference>
<name>A0A8H3FIR5_9LECA</name>
<keyword evidence="6" id="KW-1185">Reference proteome</keyword>
<dbReference type="SUPFAM" id="SSF51735">
    <property type="entry name" value="NAD(P)-binding Rossmann-fold domains"/>
    <property type="match status" value="1"/>
</dbReference>
<evidence type="ECO:0008006" key="7">
    <source>
        <dbReference type="Google" id="ProtNLM"/>
    </source>
</evidence>
<dbReference type="InterPro" id="IPR029063">
    <property type="entry name" value="SAM-dependent_MTases_sf"/>
</dbReference>